<keyword evidence="1 2" id="KW-0732">Signal</keyword>
<dbReference type="Gene3D" id="2.40.40.10">
    <property type="entry name" value="RlpA-like domain"/>
    <property type="match status" value="1"/>
</dbReference>
<evidence type="ECO:0000313" key="5">
    <source>
        <dbReference type="Proteomes" id="UP001549104"/>
    </source>
</evidence>
<evidence type="ECO:0000313" key="4">
    <source>
        <dbReference type="EMBL" id="MET3656783.1"/>
    </source>
</evidence>
<dbReference type="Gene3D" id="3.10.350.10">
    <property type="entry name" value="LysM domain"/>
    <property type="match status" value="1"/>
</dbReference>
<dbReference type="SUPFAM" id="SSF50685">
    <property type="entry name" value="Barwin-like endoglucanases"/>
    <property type="match status" value="1"/>
</dbReference>
<dbReference type="InterPro" id="IPR051933">
    <property type="entry name" value="Resuscitation_pf_RpfB"/>
</dbReference>
<dbReference type="PANTHER" id="PTHR39160">
    <property type="entry name" value="CELL WALL-BINDING PROTEIN YOCH"/>
    <property type="match status" value="1"/>
</dbReference>
<feature type="signal peptide" evidence="2">
    <location>
        <begin position="1"/>
        <end position="22"/>
    </location>
</feature>
<dbReference type="CDD" id="cd00118">
    <property type="entry name" value="LysM"/>
    <property type="match status" value="1"/>
</dbReference>
<evidence type="ECO:0000256" key="2">
    <source>
        <dbReference type="SAM" id="SignalP"/>
    </source>
</evidence>
<protein>
    <submittedName>
        <fullName evidence="4">3D (Asp-Asp-Asp) domain-containing protein</fullName>
    </submittedName>
</protein>
<organism evidence="4 5">
    <name type="scientific">Sporosarcina psychrophila</name>
    <name type="common">Bacillus psychrophilus</name>
    <dbReference type="NCBI Taxonomy" id="1476"/>
    <lineage>
        <taxon>Bacteria</taxon>
        <taxon>Bacillati</taxon>
        <taxon>Bacillota</taxon>
        <taxon>Bacilli</taxon>
        <taxon>Bacillales</taxon>
        <taxon>Caryophanaceae</taxon>
        <taxon>Sporosarcina</taxon>
    </lineage>
</organism>
<proteinExistence type="predicted"/>
<feature type="chain" id="PRO_5045335418" evidence="2">
    <location>
        <begin position="23"/>
        <end position="243"/>
    </location>
</feature>
<dbReference type="InterPro" id="IPR036908">
    <property type="entry name" value="RlpA-like_sf"/>
</dbReference>
<dbReference type="Pfam" id="PF01476">
    <property type="entry name" value="LysM"/>
    <property type="match status" value="1"/>
</dbReference>
<gene>
    <name evidence="4" type="ORF">ABIC55_001870</name>
</gene>
<dbReference type="InterPro" id="IPR036779">
    <property type="entry name" value="LysM_dom_sf"/>
</dbReference>
<dbReference type="Pfam" id="PF06725">
    <property type="entry name" value="3D"/>
    <property type="match status" value="1"/>
</dbReference>
<feature type="domain" description="LysM" evidence="3">
    <location>
        <begin position="78"/>
        <end position="121"/>
    </location>
</feature>
<evidence type="ECO:0000259" key="3">
    <source>
        <dbReference type="PROSITE" id="PS51782"/>
    </source>
</evidence>
<dbReference type="SMART" id="SM00257">
    <property type="entry name" value="LysM"/>
    <property type="match status" value="1"/>
</dbReference>
<name>A0ABV2K9T6_SPOPS</name>
<evidence type="ECO:0000256" key="1">
    <source>
        <dbReference type="ARBA" id="ARBA00022729"/>
    </source>
</evidence>
<dbReference type="PROSITE" id="PS51782">
    <property type="entry name" value="LYSM"/>
    <property type="match status" value="1"/>
</dbReference>
<dbReference type="EMBL" id="JBEPME010000002">
    <property type="protein sequence ID" value="MET3656783.1"/>
    <property type="molecule type" value="Genomic_DNA"/>
</dbReference>
<dbReference type="InterPro" id="IPR018392">
    <property type="entry name" value="LysM"/>
</dbReference>
<comment type="caution">
    <text evidence="4">The sequence shown here is derived from an EMBL/GenBank/DDBJ whole genome shotgun (WGS) entry which is preliminary data.</text>
</comment>
<dbReference type="PANTHER" id="PTHR39160:SF4">
    <property type="entry name" value="RESUSCITATION-PROMOTING FACTOR RPFB"/>
    <property type="match status" value="1"/>
</dbReference>
<reference evidence="4 5" key="1">
    <citation type="submission" date="2024-06" db="EMBL/GenBank/DDBJ databases">
        <title>Sorghum-associated microbial communities from plants grown in Nebraska, USA.</title>
        <authorList>
            <person name="Schachtman D."/>
        </authorList>
    </citation>
    <scope>NUCLEOTIDE SEQUENCE [LARGE SCALE GENOMIC DNA]</scope>
    <source>
        <strain evidence="4 5">1288</strain>
    </source>
</reference>
<accession>A0ABV2K9T6</accession>
<keyword evidence="5" id="KW-1185">Reference proteome</keyword>
<dbReference type="CDD" id="cd22786">
    <property type="entry name" value="DPBB_YuiC-like"/>
    <property type="match status" value="1"/>
</dbReference>
<dbReference type="SUPFAM" id="SSF54106">
    <property type="entry name" value="LysM domain"/>
    <property type="match status" value="1"/>
</dbReference>
<dbReference type="InterPro" id="IPR010611">
    <property type="entry name" value="3D_dom"/>
</dbReference>
<sequence>MKMKIFLLALIFAFSTYSVTDAAILSDAQLSDDELTYLQTLSNAVDMILGEAEESKVPDQEVVDQELVAPVESTPKPKSYTVNAGDNLYRIALNHNITIDSLTSWNGLTGEVIHPGDVLIVSGHVADAGTKDTIAAAIVPTPPPASDGKEMLVTATAYTAYCTGCSGTTAYGIDLRSNPNQKVIAVDPKLIPLGTKVWVEGYGEAIAGDTGGAIKGNKIDVFIPSYNNAMEWGVKKVKLKVLN</sequence>
<dbReference type="Proteomes" id="UP001549104">
    <property type="component" value="Unassembled WGS sequence"/>
</dbReference>